<organism evidence="2 3">
    <name type="scientific">Albugo candida</name>
    <dbReference type="NCBI Taxonomy" id="65357"/>
    <lineage>
        <taxon>Eukaryota</taxon>
        <taxon>Sar</taxon>
        <taxon>Stramenopiles</taxon>
        <taxon>Oomycota</taxon>
        <taxon>Peronosporomycetes</taxon>
        <taxon>Albuginales</taxon>
        <taxon>Albuginaceae</taxon>
        <taxon>Albugo</taxon>
    </lineage>
</organism>
<evidence type="ECO:0000256" key="1">
    <source>
        <dbReference type="SAM" id="MobiDB-lite"/>
    </source>
</evidence>
<protein>
    <submittedName>
        <fullName evidence="2">Uncharacterized protein</fullName>
    </submittedName>
</protein>
<comment type="caution">
    <text evidence="2">The sequence shown here is derived from an EMBL/GenBank/DDBJ whole genome shotgun (WGS) entry which is preliminary data.</text>
</comment>
<dbReference type="EMBL" id="CAIX01000032">
    <property type="protein sequence ID" value="CCI42282.1"/>
    <property type="molecule type" value="Genomic_DNA"/>
</dbReference>
<accession>A0A024G6A0</accession>
<name>A0A024G6A0_9STRA</name>
<reference evidence="2 3" key="1">
    <citation type="submission" date="2012-05" db="EMBL/GenBank/DDBJ databases">
        <title>Recombination and specialization in a pathogen metapopulation.</title>
        <authorList>
            <person name="Gardiner A."/>
            <person name="Kemen E."/>
            <person name="Schultz-Larsen T."/>
            <person name="MacLean D."/>
            <person name="Van Oosterhout C."/>
            <person name="Jones J.D.G."/>
        </authorList>
    </citation>
    <scope>NUCLEOTIDE SEQUENCE [LARGE SCALE GENOMIC DNA]</scope>
    <source>
        <strain evidence="2 3">Ac Nc2</strain>
    </source>
</reference>
<keyword evidence="3" id="KW-1185">Reference proteome</keyword>
<dbReference type="Gene3D" id="1.10.238.10">
    <property type="entry name" value="EF-hand"/>
    <property type="match status" value="1"/>
</dbReference>
<proteinExistence type="predicted"/>
<feature type="region of interest" description="Disordered" evidence="1">
    <location>
        <begin position="1526"/>
        <end position="1545"/>
    </location>
</feature>
<feature type="compositionally biased region" description="Basic and acidic residues" evidence="1">
    <location>
        <begin position="1526"/>
        <end position="1537"/>
    </location>
</feature>
<evidence type="ECO:0000313" key="2">
    <source>
        <dbReference type="EMBL" id="CCI42282.1"/>
    </source>
</evidence>
<sequence>MRKLRLVIKVLTVCQNNTPRTLQFILYAAPLILVTCAMDASRNEEIISQWWNQLKHLIAHPRLLVLHEHLYFAALNAQNASTYGPTSSSLQVTEAIKFLSRTIEVQSDMTRSIVTEVQKFSRLIKEGDVTRDESIIDKMSFRMAISMISLAQKKRESNFGTVSSGSGLLVDILRNWTPQSAFLFPHLAHEEDNAEVFLSRFEMNEDDEAHYASEFNKLTNGIVGFGGTERKRELISLEEAMRFFQVSGLSQQELLEIMYLIKSAFLEVSLENVSKEEFCIDMHLIACRSKRGLRKLPLDFPFALFTLLPNLGKGFRGCNDGHQNLQKLTSASSLISLLDRQLEYTKGHLRLVKLNCAITEQIMSELHQYVSELVQQLGDLGMSDTWPDIVGCGLELTMEKLNQITGSMRAFMERERTSIRESEHLSLSSTDDTNDPTYVLPVKLVHELSELRQKRKSLEELHSKVCEELQQQMDKGADYRSVRSVCDQLLDSSHSLRHDDCDKKSIDFEVKRDYLAEDAGIVSNLPLHNTNSWQKEKVNTVPAKSIDQGSEAFFVNFDDSTFSSADVMHSQKSDSCAKLDLDDGDFAKSQDWGKDDVDEAKRADHVKPKAIEQTGLTDTSFFNAWESSTFQAFGKGDDDTRTNTLSPTDVHDCVSMHEIRSVKDFLPNYSESIEYGLKSSAFADKKLVHGIPLDGGNDIDLNVLGERALDISENTQKTDKIKDNASMLLATPAPIRETSRLSERLRNRATLTTKVDDSIALKSAPFDQSSLFSTETCTKDEISTTLQDENQAQKTNVKLKTLSFECDFGEFEQATATATFGSFESSTNIDGLEFASFQAFESAPYKAFDTSVNETMAVSEDTKPIDDKAFSAFGSFEINSSEFESFGDFEQASDLKSPSSINMDNTVENWSSFATPGVPTESNIWTVDDLHRTGSMPKDKCSSSDDFCMETFAADSCDTSDAFQEPQVTEEENGCHVIPEGDQSLYEASLEAPLPEFTFSEVESVLETDASDLSFSTANVSKEEPKLSTETKSDENTFDATLTLQSNDLESTSDSIVDPSPVHEKGPKEHITTLDSEYLPPLDDLAFFEAQPTSDTFRATGESIDFIIERNPSIENIFADTEPNSADIPRLQSEDSFKTEDFAETIAFDTVDCKTNEINVMDAIETKVFSEPILEQDGLNNDAENDSKESRFSLGLLNKEDTEIWQRTSTDGDGYNDLNTKQQFPLLDPNAVTLETEPPEAAQLVNFPDFLELKAEELARYSSSLVDSRNTDICIDDSHIVDELPILLDLVEAPPGNDFLKSVANTTDTQEEINTREMVSSYLPRDRHHVSLVEVAQADQSSDNVDTKPLANDVTKAANSADGDLDTRKTLIALGSSNDTSRDELVYLFEKCDDQALIDHEPDAAVSHETIKSDETGDNDASACLFIMKVGQSKMEDVEAELGEMFSAYTTAKLNEIEDSIGTPDCTEACNATQEEMLSVKSALFASIDELCRLASKERKNNATSDDFEPSTFIVECESEKTAKRNVEQSHLKEHTDASTQELTKNGITDDEAFEKLMEQVPFPPLLFTEDALTDNFEFEHDQVASIMRKQSARKNSNPFANKSAADVAKAVDDLIGHCESLSDDESLGVTRKLTLEEVSNELERMTLDVA</sequence>
<gene>
    <name evidence="2" type="ORF">BN9_030660</name>
</gene>
<dbReference type="Proteomes" id="UP000053237">
    <property type="component" value="Unassembled WGS sequence"/>
</dbReference>
<dbReference type="OrthoDB" id="524326at2759"/>
<dbReference type="InParanoid" id="A0A024G6A0"/>
<evidence type="ECO:0000313" key="3">
    <source>
        <dbReference type="Proteomes" id="UP000053237"/>
    </source>
</evidence>